<keyword evidence="3" id="KW-1185">Reference proteome</keyword>
<dbReference type="OMA" id="LECNENL"/>
<dbReference type="VEuPathDB" id="AmoebaDB:NF0037260"/>
<evidence type="ECO:0000313" key="3">
    <source>
        <dbReference type="Proteomes" id="UP000444721"/>
    </source>
</evidence>
<dbReference type="InterPro" id="IPR011990">
    <property type="entry name" value="TPR-like_helical_dom_sf"/>
</dbReference>
<feature type="region of interest" description="Disordered" evidence="1">
    <location>
        <begin position="66"/>
        <end position="112"/>
    </location>
</feature>
<dbReference type="Proteomes" id="UP000444721">
    <property type="component" value="Unassembled WGS sequence"/>
</dbReference>
<gene>
    <name evidence="2" type="ORF">FDP41_007969</name>
</gene>
<dbReference type="EMBL" id="VFQX01000004">
    <property type="protein sequence ID" value="KAF0984054.1"/>
    <property type="molecule type" value="Genomic_DNA"/>
</dbReference>
<feature type="region of interest" description="Disordered" evidence="1">
    <location>
        <begin position="1"/>
        <end position="25"/>
    </location>
</feature>
<dbReference type="GeneID" id="68115187"/>
<reference evidence="2 3" key="1">
    <citation type="journal article" date="2019" name="Sci. Rep.">
        <title>Nanopore sequencing improves the draft genome of the human pathogenic amoeba Naegleria fowleri.</title>
        <authorList>
            <person name="Liechti N."/>
            <person name="Schurch N."/>
            <person name="Bruggmann R."/>
            <person name="Wittwer M."/>
        </authorList>
    </citation>
    <scope>NUCLEOTIDE SEQUENCE [LARGE SCALE GENOMIC DNA]</scope>
    <source>
        <strain evidence="2 3">ATCC 30894</strain>
    </source>
</reference>
<evidence type="ECO:0000256" key="1">
    <source>
        <dbReference type="SAM" id="MobiDB-lite"/>
    </source>
</evidence>
<dbReference type="RefSeq" id="XP_044568767.1">
    <property type="nucleotide sequence ID" value="XM_044711771.1"/>
</dbReference>
<dbReference type="VEuPathDB" id="AmoebaDB:NfTy_004540"/>
<dbReference type="VEuPathDB" id="AmoebaDB:FDP41_007969"/>
<dbReference type="Gene3D" id="1.25.40.10">
    <property type="entry name" value="Tetratricopeptide repeat domain"/>
    <property type="match status" value="1"/>
</dbReference>
<evidence type="ECO:0000313" key="2">
    <source>
        <dbReference type="EMBL" id="KAF0984054.1"/>
    </source>
</evidence>
<comment type="caution">
    <text evidence="2">The sequence shown here is derived from an EMBL/GenBank/DDBJ whole genome shotgun (WGS) entry which is preliminary data.</text>
</comment>
<dbReference type="OrthoDB" id="10256502at2759"/>
<protein>
    <submittedName>
        <fullName evidence="2">Uncharacterized protein</fullName>
    </submittedName>
</protein>
<organism evidence="2 3">
    <name type="scientific">Naegleria fowleri</name>
    <name type="common">Brain eating amoeba</name>
    <dbReference type="NCBI Taxonomy" id="5763"/>
    <lineage>
        <taxon>Eukaryota</taxon>
        <taxon>Discoba</taxon>
        <taxon>Heterolobosea</taxon>
        <taxon>Tetramitia</taxon>
        <taxon>Eutetramitia</taxon>
        <taxon>Vahlkampfiidae</taxon>
        <taxon>Naegleria</taxon>
    </lineage>
</organism>
<feature type="compositionally biased region" description="Polar residues" evidence="1">
    <location>
        <begin position="73"/>
        <end position="112"/>
    </location>
</feature>
<dbReference type="SUPFAM" id="SSF48452">
    <property type="entry name" value="TPR-like"/>
    <property type="match status" value="1"/>
</dbReference>
<sequence length="849" mass="97474">MQPSSTTSETGSLPSTSSSDSGGVVASSSFLQFNHHHHHRHITPTSSPSTIQSQQGEALFCVASPLPTHRTHTGSPNTLLSNETTSIRNSTTASASRINTDGDRVSSSLLTPLQTDCNGNKSGFSSSPSPLCNNNNKTYFSSSSPASITASSTSTVDVLSLPNYSLNESVGAFKDLNPNNDWKDIRDILSGDDEFCMLALSPDFISTEQHKKEATLFNKQSERAFKYMIRSFFQNRSFKIAMEHMERLINPKNVISQTSSSTESDTSRSDHISANAFFLFFKFYVRVLFLQHRIENPDFYLNSDEFMRHSINDLTTAIDVYENGEMTQHNSLSTNNFNLFGLCHQVACGTSTQPSKTDDVTPAQKRKLSQFLSLDSEEYSPLLETVDCEEIKTKRRKFNMAVLSSMSVDKSQKEIKELFHPCLRRFYEQVKEKLSVFRDYMKREKAQERTSMDDAILGTELVCKYRAKESYAHFLESVQKNPYNYHAYFQLLEVFRLMDKNIETMKWLRIGIVRCDEELQNLRTLLELAESSLMSMKSYPRGIELISTLETLIKKTEAVREVFFGCLHHFTHNTSPNDHFFSATDKDPQCFYGHYFIGMLTGFNKLVPRNHTAPIHFLDVSLVSIKESHAFGFRGIIPTIYPESVDAEMTYGNSMLQPFVYYMIGLLKWRANDVKSTMANFNKALECNENLILIYLNRVTLFQQTKHYDRAFKDNQKLLRIIMKHSPVKEIRSELSMAYLNQGLLLLDMKEKNIDLVVGCLEKSFTICPMNICALDWLCGIQTNRRNITLEKYEEYAEQVYKYMERLERDDMLRFCKLQVHMYRLFHSEKVTKWSKLLTSFGNSNMRTH</sequence>
<proteinExistence type="predicted"/>
<dbReference type="AlphaFoldDB" id="A0A6A5CBW8"/>
<name>A0A6A5CBW8_NAEFO</name>
<accession>A0A6A5CBW8</accession>